<evidence type="ECO:0000256" key="2">
    <source>
        <dbReference type="ARBA" id="ARBA00023012"/>
    </source>
</evidence>
<dbReference type="EMBL" id="JPRD01000028">
    <property type="protein sequence ID" value="KIF51863.1"/>
    <property type="molecule type" value="Genomic_DNA"/>
</dbReference>
<dbReference type="AlphaFoldDB" id="A0A0C1VPT6"/>
<dbReference type="PANTHER" id="PTHR48111">
    <property type="entry name" value="REGULATOR OF RPOS"/>
    <property type="match status" value="1"/>
</dbReference>
<keyword evidence="4 7" id="KW-0238">DNA-binding</keyword>
<dbReference type="Gene3D" id="6.10.250.690">
    <property type="match status" value="1"/>
</dbReference>
<keyword evidence="5" id="KW-0804">Transcription</keyword>
<dbReference type="GO" id="GO:0000976">
    <property type="term" value="F:transcription cis-regulatory region binding"/>
    <property type="evidence" value="ECO:0007669"/>
    <property type="project" value="TreeGrafter"/>
</dbReference>
<name>A0A0C1VPT6_9VIBR</name>
<dbReference type="PANTHER" id="PTHR48111:SF22">
    <property type="entry name" value="REGULATOR OF RPOS"/>
    <property type="match status" value="1"/>
</dbReference>
<keyword evidence="2" id="KW-0902">Two-component regulatory system</keyword>
<evidence type="ECO:0000256" key="7">
    <source>
        <dbReference type="PROSITE-ProRule" id="PRU01091"/>
    </source>
</evidence>
<reference evidence="10 11" key="1">
    <citation type="submission" date="2014-07" db="EMBL/GenBank/DDBJ databases">
        <title>Unique and conserved regions in Vibrio harveyi and related species in comparison with the shrimp pathogen Vibrio harveyi CAIM 1792.</title>
        <authorList>
            <person name="Espinoza-Valles I."/>
            <person name="Vora G."/>
            <person name="Leekitcharoenphon P."/>
            <person name="Ussery D."/>
            <person name="Hoj L."/>
            <person name="Gomez-Gil B."/>
        </authorList>
    </citation>
    <scope>NUCLEOTIDE SEQUENCE [LARGE SCALE GENOMIC DNA]</scope>
    <source>
        <strain evidence="11">CAIM 1854 / LMG 25443</strain>
    </source>
</reference>
<sequence>MEKNVTRSNTLQLLLVEDNLELAETTVEHFELEDISCDHVSNGVAALELIAKTHHDVVILDLNLPRMSGIEVCKKLREQGSDVPIIMLTARDTLDDKIVGFEAGADDYLTKPFAFEELLMRVKVLSRRRSGEVNLLQLKDLKMNVKERHVMRGSDELKLSPTGYRILEVLLRATPNPISREDLIQKVWGDEQPDTNSLKVHMFKLRHALDDNYEEKLLQTIKNFGFVLK</sequence>
<dbReference type="SUPFAM" id="SSF52172">
    <property type="entry name" value="CheY-like"/>
    <property type="match status" value="1"/>
</dbReference>
<dbReference type="PATRIC" id="fig|1229493.5.peg.2562"/>
<dbReference type="Gene3D" id="1.10.10.10">
    <property type="entry name" value="Winged helix-like DNA-binding domain superfamily/Winged helix DNA-binding domain"/>
    <property type="match status" value="1"/>
</dbReference>
<dbReference type="CDD" id="cd17624">
    <property type="entry name" value="REC_OmpR_PmrA-like"/>
    <property type="match status" value="1"/>
</dbReference>
<dbReference type="Pfam" id="PF00072">
    <property type="entry name" value="Response_reg"/>
    <property type="match status" value="1"/>
</dbReference>
<evidence type="ECO:0000256" key="4">
    <source>
        <dbReference type="ARBA" id="ARBA00023125"/>
    </source>
</evidence>
<dbReference type="InterPro" id="IPR039420">
    <property type="entry name" value="WalR-like"/>
</dbReference>
<organism evidence="10 11">
    <name type="scientific">Vibrio owensii CAIM 1854 = LMG 25443</name>
    <dbReference type="NCBI Taxonomy" id="1229493"/>
    <lineage>
        <taxon>Bacteria</taxon>
        <taxon>Pseudomonadati</taxon>
        <taxon>Pseudomonadota</taxon>
        <taxon>Gammaproteobacteria</taxon>
        <taxon>Vibrionales</taxon>
        <taxon>Vibrionaceae</taxon>
        <taxon>Vibrio</taxon>
    </lineage>
</organism>
<dbReference type="Pfam" id="PF00486">
    <property type="entry name" value="Trans_reg_C"/>
    <property type="match status" value="1"/>
</dbReference>
<dbReference type="InterPro" id="IPR011006">
    <property type="entry name" value="CheY-like_superfamily"/>
</dbReference>
<evidence type="ECO:0000259" key="9">
    <source>
        <dbReference type="PROSITE" id="PS51755"/>
    </source>
</evidence>
<dbReference type="InterPro" id="IPR016032">
    <property type="entry name" value="Sig_transdc_resp-reg_C-effctor"/>
</dbReference>
<proteinExistence type="predicted"/>
<feature type="domain" description="Response regulatory" evidence="8">
    <location>
        <begin position="12"/>
        <end position="126"/>
    </location>
</feature>
<dbReference type="SMART" id="SM00448">
    <property type="entry name" value="REC"/>
    <property type="match status" value="1"/>
</dbReference>
<evidence type="ECO:0000313" key="10">
    <source>
        <dbReference type="EMBL" id="KIF51863.1"/>
    </source>
</evidence>
<dbReference type="SMART" id="SM00862">
    <property type="entry name" value="Trans_reg_C"/>
    <property type="match status" value="1"/>
</dbReference>
<feature type="domain" description="OmpR/PhoB-type" evidence="9">
    <location>
        <begin position="133"/>
        <end position="229"/>
    </location>
</feature>
<dbReference type="InterPro" id="IPR036388">
    <property type="entry name" value="WH-like_DNA-bd_sf"/>
</dbReference>
<keyword evidence="3" id="KW-0805">Transcription regulation</keyword>
<dbReference type="GO" id="GO:0005829">
    <property type="term" value="C:cytosol"/>
    <property type="evidence" value="ECO:0007669"/>
    <property type="project" value="TreeGrafter"/>
</dbReference>
<protein>
    <submittedName>
        <fullName evidence="10">XRE family transcriptional regulator</fullName>
    </submittedName>
</protein>
<dbReference type="SUPFAM" id="SSF46894">
    <property type="entry name" value="C-terminal effector domain of the bipartite response regulators"/>
    <property type="match status" value="1"/>
</dbReference>
<dbReference type="CDD" id="cd00383">
    <property type="entry name" value="trans_reg_C"/>
    <property type="match status" value="1"/>
</dbReference>
<dbReference type="Proteomes" id="UP000031586">
    <property type="component" value="Unassembled WGS sequence"/>
</dbReference>
<evidence type="ECO:0000256" key="5">
    <source>
        <dbReference type="ARBA" id="ARBA00023163"/>
    </source>
</evidence>
<dbReference type="InterPro" id="IPR001867">
    <property type="entry name" value="OmpR/PhoB-type_DNA-bd"/>
</dbReference>
<dbReference type="PROSITE" id="PS50110">
    <property type="entry name" value="RESPONSE_REGULATORY"/>
    <property type="match status" value="1"/>
</dbReference>
<dbReference type="InterPro" id="IPR001789">
    <property type="entry name" value="Sig_transdc_resp-reg_receiver"/>
</dbReference>
<gene>
    <name evidence="10" type="ORF">H735_17055</name>
</gene>
<evidence type="ECO:0000313" key="11">
    <source>
        <dbReference type="Proteomes" id="UP000031586"/>
    </source>
</evidence>
<keyword evidence="1 6" id="KW-0597">Phosphoprotein</keyword>
<dbReference type="GO" id="GO:0006355">
    <property type="term" value="P:regulation of DNA-templated transcription"/>
    <property type="evidence" value="ECO:0007669"/>
    <property type="project" value="InterPro"/>
</dbReference>
<dbReference type="Gene3D" id="3.40.50.2300">
    <property type="match status" value="1"/>
</dbReference>
<accession>A0A0C1VPT6</accession>
<comment type="caution">
    <text evidence="10">The sequence shown here is derived from an EMBL/GenBank/DDBJ whole genome shotgun (WGS) entry which is preliminary data.</text>
</comment>
<evidence type="ECO:0000259" key="8">
    <source>
        <dbReference type="PROSITE" id="PS50110"/>
    </source>
</evidence>
<dbReference type="PROSITE" id="PS51755">
    <property type="entry name" value="OMPR_PHOB"/>
    <property type="match status" value="1"/>
</dbReference>
<feature type="modified residue" description="4-aspartylphosphate" evidence="6">
    <location>
        <position position="61"/>
    </location>
</feature>
<feature type="DNA-binding region" description="OmpR/PhoB-type" evidence="7">
    <location>
        <begin position="133"/>
        <end position="229"/>
    </location>
</feature>
<dbReference type="GO" id="GO:0032993">
    <property type="term" value="C:protein-DNA complex"/>
    <property type="evidence" value="ECO:0007669"/>
    <property type="project" value="TreeGrafter"/>
</dbReference>
<evidence type="ECO:0000256" key="3">
    <source>
        <dbReference type="ARBA" id="ARBA00023015"/>
    </source>
</evidence>
<dbReference type="GO" id="GO:0000156">
    <property type="term" value="F:phosphorelay response regulator activity"/>
    <property type="evidence" value="ECO:0007669"/>
    <property type="project" value="TreeGrafter"/>
</dbReference>
<evidence type="ECO:0000256" key="1">
    <source>
        <dbReference type="ARBA" id="ARBA00022553"/>
    </source>
</evidence>
<evidence type="ECO:0000256" key="6">
    <source>
        <dbReference type="PROSITE-ProRule" id="PRU00169"/>
    </source>
</evidence>